<feature type="transmembrane region" description="Helical" evidence="5">
    <location>
        <begin position="81"/>
        <end position="103"/>
    </location>
</feature>
<evidence type="ECO:0000256" key="3">
    <source>
        <dbReference type="ARBA" id="ARBA00022989"/>
    </source>
</evidence>
<evidence type="ECO:0000256" key="1">
    <source>
        <dbReference type="ARBA" id="ARBA00004141"/>
    </source>
</evidence>
<sequence>MSSGIAYFFYICTFNFYPKNMTFFDLLIGGLLAYALFKGIQNGLFAELASLVSLVIGIYIAVKFSAIMASLISSIVHWNPYTIKTVAFVLTFIVVVVGIYMLSKFFTGLADFAYLGWINKVGGGVFRVLKAILIISIFLTLFEKINYHNFLAKKETLDKSLFFNPIQKTADFLFPSLEKLYEKAKK</sequence>
<dbReference type="GO" id="GO:0009403">
    <property type="term" value="P:toxin biosynthetic process"/>
    <property type="evidence" value="ECO:0007669"/>
    <property type="project" value="InterPro"/>
</dbReference>
<dbReference type="EMBL" id="FOUT01000004">
    <property type="protein sequence ID" value="SFM98764.1"/>
    <property type="molecule type" value="Genomic_DNA"/>
</dbReference>
<accession>A0A1I4VC76</accession>
<evidence type="ECO:0000256" key="4">
    <source>
        <dbReference type="ARBA" id="ARBA00023136"/>
    </source>
</evidence>
<feature type="transmembrane region" description="Helical" evidence="5">
    <location>
        <begin position="49"/>
        <end position="75"/>
    </location>
</feature>
<evidence type="ECO:0000313" key="6">
    <source>
        <dbReference type="EMBL" id="SFM98764.1"/>
    </source>
</evidence>
<keyword evidence="7" id="KW-1185">Reference proteome</keyword>
<comment type="subcellular location">
    <subcellularLocation>
        <location evidence="1">Membrane</location>
        <topology evidence="1">Multi-pass membrane protein</topology>
    </subcellularLocation>
</comment>
<dbReference type="PANTHER" id="PTHR37306">
    <property type="entry name" value="COLICIN V PRODUCTION PROTEIN"/>
    <property type="match status" value="1"/>
</dbReference>
<dbReference type="eggNOG" id="COG1286">
    <property type="taxonomic scope" value="Bacteria"/>
</dbReference>
<gene>
    <name evidence="6" type="ORF">SAMN05444143_104230</name>
</gene>
<evidence type="ECO:0000313" key="7">
    <source>
        <dbReference type="Proteomes" id="UP000182961"/>
    </source>
</evidence>
<feature type="transmembrane region" description="Helical" evidence="5">
    <location>
        <begin position="20"/>
        <end position="37"/>
    </location>
</feature>
<feature type="transmembrane region" description="Helical" evidence="5">
    <location>
        <begin position="124"/>
        <end position="142"/>
    </location>
</feature>
<evidence type="ECO:0000256" key="5">
    <source>
        <dbReference type="SAM" id="Phobius"/>
    </source>
</evidence>
<dbReference type="InterPro" id="IPR003825">
    <property type="entry name" value="Colicin-V_CvpA"/>
</dbReference>
<protein>
    <submittedName>
        <fullName evidence="6">Membrane protein required for colicin V production</fullName>
    </submittedName>
</protein>
<dbReference type="AlphaFoldDB" id="A0A1I4VC76"/>
<dbReference type="Pfam" id="PF02674">
    <property type="entry name" value="Colicin_V"/>
    <property type="match status" value="1"/>
</dbReference>
<dbReference type="STRING" id="29536.FLB_22690"/>
<dbReference type="GO" id="GO:0016020">
    <property type="term" value="C:membrane"/>
    <property type="evidence" value="ECO:0007669"/>
    <property type="project" value="UniProtKB-SubCell"/>
</dbReference>
<name>A0A1I4VC76_9FLAO</name>
<dbReference type="Proteomes" id="UP000182961">
    <property type="component" value="Unassembled WGS sequence"/>
</dbReference>
<dbReference type="PANTHER" id="PTHR37306:SF1">
    <property type="entry name" value="COLICIN V PRODUCTION PROTEIN"/>
    <property type="match status" value="1"/>
</dbReference>
<reference evidence="7" key="1">
    <citation type="submission" date="2016-10" db="EMBL/GenBank/DDBJ databases">
        <authorList>
            <person name="Varghese N."/>
            <person name="Submissions S."/>
        </authorList>
    </citation>
    <scope>NUCLEOTIDE SEQUENCE [LARGE SCALE GENOMIC DNA]</scope>
    <source>
        <strain evidence="7">DSM 4002</strain>
    </source>
</reference>
<keyword evidence="4 5" id="KW-0472">Membrane</keyword>
<organism evidence="6 7">
    <name type="scientific">Flavobacterium succinicans</name>
    <dbReference type="NCBI Taxonomy" id="29536"/>
    <lineage>
        <taxon>Bacteria</taxon>
        <taxon>Pseudomonadati</taxon>
        <taxon>Bacteroidota</taxon>
        <taxon>Flavobacteriia</taxon>
        <taxon>Flavobacteriales</taxon>
        <taxon>Flavobacteriaceae</taxon>
        <taxon>Flavobacterium</taxon>
    </lineage>
</organism>
<evidence type="ECO:0000256" key="2">
    <source>
        <dbReference type="ARBA" id="ARBA00022692"/>
    </source>
</evidence>
<proteinExistence type="predicted"/>
<keyword evidence="2 5" id="KW-0812">Transmembrane</keyword>
<keyword evidence="3 5" id="KW-1133">Transmembrane helix</keyword>